<reference evidence="7" key="1">
    <citation type="submission" date="2019-09" db="EMBL/GenBank/DDBJ databases">
        <title>Draft genome information of white flower Hibiscus syriacus.</title>
        <authorList>
            <person name="Kim Y.-M."/>
        </authorList>
    </citation>
    <scope>NUCLEOTIDE SEQUENCE [LARGE SCALE GENOMIC DNA]</scope>
    <source>
        <strain evidence="7">YM2019G1</strain>
    </source>
</reference>
<dbReference type="EMBL" id="VEPZ02001007">
    <property type="protein sequence ID" value="KAE8702734.1"/>
    <property type="molecule type" value="Genomic_DNA"/>
</dbReference>
<dbReference type="GO" id="GO:0046872">
    <property type="term" value="F:metal ion binding"/>
    <property type="evidence" value="ECO:0007669"/>
    <property type="project" value="UniProtKB-KW"/>
</dbReference>
<dbReference type="AlphaFoldDB" id="A0A6A3ADR8"/>
<sequence>MSVRKGHSKIFQQDIIDVLDKQLFEDMGALLTEEEQQKCEASVSFEKKRLLAVHEAGHIVLAHLFPRFDWHAFSQLLPGGKETAISVFYPCEDMVDQGYTTFGYMKMGDCKGNGDQPTKCKWDDPHVIPANMTPEVSELFTRELTRYIEETEELAINALKGNRRILDMIANELLEKSRITGLLRRKLRDSPVRFEDFVKPFQINLDEWGPLPHNDRLRYQPLDIYPAPLHRC</sequence>
<comment type="cofactor">
    <cofactor evidence="1">
        <name>Zn(2+)</name>
        <dbReference type="ChEBI" id="CHEBI:29105"/>
    </cofactor>
</comment>
<evidence type="ECO:0000256" key="2">
    <source>
        <dbReference type="ARBA" id="ARBA00022723"/>
    </source>
</evidence>
<comment type="caution">
    <text evidence="7">The sequence shown here is derived from an EMBL/GenBank/DDBJ whole genome shotgun (WGS) entry which is preliminary data.</text>
</comment>
<keyword evidence="6" id="KW-0378">Hydrolase</keyword>
<evidence type="ECO:0000256" key="6">
    <source>
        <dbReference type="ARBA" id="ARBA00023049"/>
    </source>
</evidence>
<keyword evidence="2" id="KW-0479">Metal-binding</keyword>
<dbReference type="GO" id="GO:0009535">
    <property type="term" value="C:chloroplast thylakoid membrane"/>
    <property type="evidence" value="ECO:0007669"/>
    <property type="project" value="TreeGrafter"/>
</dbReference>
<accession>A0A6A3ADR8</accession>
<dbReference type="InterPro" id="IPR050928">
    <property type="entry name" value="ATP-dep_Zn_Metalloprotease"/>
</dbReference>
<keyword evidence="8" id="KW-1185">Reference proteome</keyword>
<evidence type="ECO:0000256" key="1">
    <source>
        <dbReference type="ARBA" id="ARBA00001947"/>
    </source>
</evidence>
<dbReference type="GO" id="GO:0004222">
    <property type="term" value="F:metalloendopeptidase activity"/>
    <property type="evidence" value="ECO:0007669"/>
    <property type="project" value="InterPro"/>
</dbReference>
<dbReference type="GO" id="GO:0009793">
    <property type="term" value="P:embryo development ending in seed dormancy"/>
    <property type="evidence" value="ECO:0007669"/>
    <property type="project" value="TreeGrafter"/>
</dbReference>
<keyword evidence="3" id="KW-0547">Nucleotide-binding</keyword>
<evidence type="ECO:0000256" key="3">
    <source>
        <dbReference type="ARBA" id="ARBA00022741"/>
    </source>
</evidence>
<protein>
    <recommendedName>
        <fullName evidence="9">Peptidase M41 domain-containing protein</fullName>
    </recommendedName>
</protein>
<dbReference type="Gene3D" id="1.20.58.760">
    <property type="entry name" value="Peptidase M41"/>
    <property type="match status" value="2"/>
</dbReference>
<dbReference type="GO" id="GO:0034982">
    <property type="term" value="P:mitochondrial protein processing"/>
    <property type="evidence" value="ECO:0007669"/>
    <property type="project" value="TreeGrafter"/>
</dbReference>
<evidence type="ECO:0000256" key="4">
    <source>
        <dbReference type="ARBA" id="ARBA00022833"/>
    </source>
</evidence>
<dbReference type="GO" id="GO:0005524">
    <property type="term" value="F:ATP binding"/>
    <property type="evidence" value="ECO:0007669"/>
    <property type="project" value="UniProtKB-KW"/>
</dbReference>
<evidence type="ECO:0000313" key="8">
    <source>
        <dbReference type="Proteomes" id="UP000436088"/>
    </source>
</evidence>
<dbReference type="InterPro" id="IPR037219">
    <property type="entry name" value="Peptidase_M41-like"/>
</dbReference>
<keyword evidence="6" id="KW-0645">Protease</keyword>
<dbReference type="PANTHER" id="PTHR43655">
    <property type="entry name" value="ATP-DEPENDENT PROTEASE"/>
    <property type="match status" value="1"/>
</dbReference>
<organism evidence="7 8">
    <name type="scientific">Hibiscus syriacus</name>
    <name type="common">Rose of Sharon</name>
    <dbReference type="NCBI Taxonomy" id="106335"/>
    <lineage>
        <taxon>Eukaryota</taxon>
        <taxon>Viridiplantae</taxon>
        <taxon>Streptophyta</taxon>
        <taxon>Embryophyta</taxon>
        <taxon>Tracheophyta</taxon>
        <taxon>Spermatophyta</taxon>
        <taxon>Magnoliopsida</taxon>
        <taxon>eudicotyledons</taxon>
        <taxon>Gunneridae</taxon>
        <taxon>Pentapetalae</taxon>
        <taxon>rosids</taxon>
        <taxon>malvids</taxon>
        <taxon>Malvales</taxon>
        <taxon>Malvaceae</taxon>
        <taxon>Malvoideae</taxon>
        <taxon>Hibiscus</taxon>
    </lineage>
</organism>
<dbReference type="GO" id="GO:0005745">
    <property type="term" value="C:m-AAA complex"/>
    <property type="evidence" value="ECO:0007669"/>
    <property type="project" value="TreeGrafter"/>
</dbReference>
<dbReference type="PANTHER" id="PTHR43655:SF19">
    <property type="entry name" value="ATP-DEPENDENT ZINC METALLOPROTEASE FTSH 12, CHLOROPLASTIC"/>
    <property type="match status" value="1"/>
</dbReference>
<dbReference type="Proteomes" id="UP000436088">
    <property type="component" value="Unassembled WGS sequence"/>
</dbReference>
<keyword evidence="5" id="KW-0067">ATP-binding</keyword>
<evidence type="ECO:0000313" key="7">
    <source>
        <dbReference type="EMBL" id="KAE8702734.1"/>
    </source>
</evidence>
<evidence type="ECO:0000256" key="5">
    <source>
        <dbReference type="ARBA" id="ARBA00022840"/>
    </source>
</evidence>
<keyword evidence="4" id="KW-0862">Zinc</keyword>
<evidence type="ECO:0008006" key="9">
    <source>
        <dbReference type="Google" id="ProtNLM"/>
    </source>
</evidence>
<gene>
    <name evidence="7" type="ORF">F3Y22_tig00110482pilonHSYRG00783</name>
</gene>
<dbReference type="GO" id="GO:0004176">
    <property type="term" value="F:ATP-dependent peptidase activity"/>
    <property type="evidence" value="ECO:0007669"/>
    <property type="project" value="InterPro"/>
</dbReference>
<proteinExistence type="predicted"/>
<keyword evidence="6" id="KW-0482">Metalloprotease</keyword>
<dbReference type="SUPFAM" id="SSF140990">
    <property type="entry name" value="FtsH protease domain-like"/>
    <property type="match status" value="1"/>
</dbReference>
<name>A0A6A3ADR8_HIBSY</name>